<dbReference type="SUPFAM" id="SSF56770">
    <property type="entry name" value="HydA/Nqo6-like"/>
    <property type="match status" value="1"/>
</dbReference>
<dbReference type="Proteomes" id="UP000008544">
    <property type="component" value="Chromosome"/>
</dbReference>
<dbReference type="InterPro" id="IPR051349">
    <property type="entry name" value="Hydrogenase_assoc-protein"/>
</dbReference>
<dbReference type="InterPro" id="IPR006137">
    <property type="entry name" value="NADH_UbQ_OxRdtase-like_20kDa"/>
</dbReference>
<evidence type="ECO:0000259" key="2">
    <source>
        <dbReference type="Pfam" id="PF01058"/>
    </source>
</evidence>
<dbReference type="PANTHER" id="PTHR42845:SF2">
    <property type="entry name" value="F420-NON-REDUCING HYDROGENASE VHU SUBUNIT G"/>
    <property type="match status" value="1"/>
</dbReference>
<proteinExistence type="predicted"/>
<keyword evidence="1" id="KW-0560">Oxidoreductase</keyword>
<dbReference type="GO" id="GO:0016491">
    <property type="term" value="F:oxidoreductase activity"/>
    <property type="evidence" value="ECO:0007669"/>
    <property type="project" value="UniProtKB-KW"/>
</dbReference>
<dbReference type="STRING" id="477974.Daud_1652"/>
<accession>B1I576</accession>
<keyword evidence="4" id="KW-1185">Reference proteome</keyword>
<protein>
    <submittedName>
        <fullName evidence="3">NADH ubiquinone oxidoreductase, 20 kDa subunit</fullName>
    </submittedName>
</protein>
<dbReference type="KEGG" id="dau:Daud_1652"/>
<feature type="domain" description="NADH:ubiquinone oxidoreductase-like 20kDa subunit" evidence="2">
    <location>
        <begin position="14"/>
        <end position="178"/>
    </location>
</feature>
<dbReference type="Pfam" id="PF01058">
    <property type="entry name" value="Oxidored_q6"/>
    <property type="match status" value="1"/>
</dbReference>
<dbReference type="eggNOG" id="COG1941">
    <property type="taxonomic scope" value="Bacteria"/>
</dbReference>
<evidence type="ECO:0000313" key="3">
    <source>
        <dbReference type="EMBL" id="ACA60153.1"/>
    </source>
</evidence>
<reference evidence="3 4" key="2">
    <citation type="journal article" date="2008" name="Science">
        <title>Environmental genomics reveals a single-species ecosystem deep within Earth.</title>
        <authorList>
            <person name="Chivian D."/>
            <person name="Brodie E.L."/>
            <person name="Alm E.J."/>
            <person name="Culley D.E."/>
            <person name="Dehal P.S."/>
            <person name="Desantis T.Z."/>
            <person name="Gihring T.M."/>
            <person name="Lapidus A."/>
            <person name="Lin L.H."/>
            <person name="Lowry S.R."/>
            <person name="Moser D.P."/>
            <person name="Richardson P.M."/>
            <person name="Southam G."/>
            <person name="Wanger G."/>
            <person name="Pratt L.M."/>
            <person name="Andersen G.L."/>
            <person name="Hazen T.C."/>
            <person name="Brockman F.J."/>
            <person name="Arkin A.P."/>
            <person name="Onstott T.C."/>
        </authorList>
    </citation>
    <scope>NUCLEOTIDE SEQUENCE [LARGE SCALE GENOMIC DNA]</scope>
    <source>
        <strain evidence="3 4">MP104C</strain>
    </source>
</reference>
<dbReference type="OrthoDB" id="9787729at2"/>
<reference evidence="4" key="1">
    <citation type="submission" date="2007-10" db="EMBL/GenBank/DDBJ databases">
        <title>Complete sequence of chromosome of Desulforudis audaxviator MP104C.</title>
        <authorList>
            <person name="Copeland A."/>
            <person name="Lucas S."/>
            <person name="Lapidus A."/>
            <person name="Barry K."/>
            <person name="Glavina del Rio T."/>
            <person name="Dalin E."/>
            <person name="Tice H."/>
            <person name="Bruce D."/>
            <person name="Pitluck S."/>
            <person name="Lowry S.R."/>
            <person name="Larimer F."/>
            <person name="Land M.L."/>
            <person name="Hauser L."/>
            <person name="Kyrpides N."/>
            <person name="Ivanova N.N."/>
            <person name="Richardson P."/>
        </authorList>
    </citation>
    <scope>NUCLEOTIDE SEQUENCE [LARGE SCALE GENOMIC DNA]</scope>
    <source>
        <strain evidence="4">MP104C</strain>
    </source>
</reference>
<dbReference type="RefSeq" id="WP_012302734.1">
    <property type="nucleotide sequence ID" value="NC_010424.1"/>
</dbReference>
<dbReference type="PANTHER" id="PTHR42845">
    <property type="entry name" value="COENZYME F420-REDUCING HYDROGENASE, GAMMA SUBUNIT"/>
    <property type="match status" value="1"/>
</dbReference>
<dbReference type="EMBL" id="CP000860">
    <property type="protein sequence ID" value="ACA60153.1"/>
    <property type="molecule type" value="Genomic_DNA"/>
</dbReference>
<evidence type="ECO:0000313" key="4">
    <source>
        <dbReference type="Proteomes" id="UP000008544"/>
    </source>
</evidence>
<evidence type="ECO:0000256" key="1">
    <source>
        <dbReference type="ARBA" id="ARBA00023002"/>
    </source>
</evidence>
<name>B1I576_DESAP</name>
<dbReference type="HOGENOM" id="CLU_053270_0_0_9"/>
<dbReference type="AlphaFoldDB" id="B1I576"/>
<gene>
    <name evidence="3" type="ordered locus">Daud_1652</name>
</gene>
<sequence length="317" mass="34422">MSKLKLASYWAAACGGCDVAILDIHEKIVDVAAVADIVFWPIAVDFKYADVEGYEDGFIDVCLFHGAIRNSEGEHVAKLLRKKSKVMVAFGSCAISGGIPGLANFKQKNDIFYRVYIESQSTQNPEKVYPQTHYAVPEGVLELPEFYKEVKSLSDVVDVDYFMPGCPPTSAQIWAVIQVIASGALPPKGAFVGCENQTLCNTCTRTKTDKKVKKFYQPYQIITDPEKCLLEQGLTCMGPVTRAGCGNQCVSANQPCTGCYGPVDGVIDQGAKYISALASVVDADSPDEADRIISEIADPAGLFYRYGLPGSLLRRAK</sequence>
<keyword evidence="3" id="KW-0830">Ubiquinone</keyword>
<dbReference type="Gene3D" id="3.40.50.700">
    <property type="entry name" value="NADH:ubiquinone oxidoreductase-like, 20kDa subunit"/>
    <property type="match status" value="1"/>
</dbReference>
<dbReference type="InterPro" id="IPR037024">
    <property type="entry name" value="NiFe_Hase_small_N_sf"/>
</dbReference>
<organism evidence="3 4">
    <name type="scientific">Desulforudis audaxviator (strain MP104C)</name>
    <dbReference type="NCBI Taxonomy" id="477974"/>
    <lineage>
        <taxon>Bacteria</taxon>
        <taxon>Bacillati</taxon>
        <taxon>Bacillota</taxon>
        <taxon>Clostridia</taxon>
        <taxon>Thermoanaerobacterales</taxon>
        <taxon>Candidatus Desulforudaceae</taxon>
        <taxon>Candidatus Desulforudis</taxon>
    </lineage>
</organism>
<dbReference type="GO" id="GO:0051536">
    <property type="term" value="F:iron-sulfur cluster binding"/>
    <property type="evidence" value="ECO:0007669"/>
    <property type="project" value="InterPro"/>
</dbReference>